<evidence type="ECO:0000313" key="15">
    <source>
        <dbReference type="EMBL" id="KAK9497798.1"/>
    </source>
</evidence>
<dbReference type="Gene3D" id="2.30.30.380">
    <property type="entry name" value="Zn-finger domain of Sec23/24"/>
    <property type="match status" value="1"/>
</dbReference>
<feature type="domain" description="RanBP2-type" evidence="13">
    <location>
        <begin position="271"/>
        <end position="296"/>
    </location>
</feature>
<evidence type="ECO:0008006" key="17">
    <source>
        <dbReference type="Google" id="ProtNLM"/>
    </source>
</evidence>
<dbReference type="PROSITE" id="PS50199">
    <property type="entry name" value="ZF_RANBP2_2"/>
    <property type="match status" value="4"/>
</dbReference>
<dbReference type="PROSITE" id="PS00139">
    <property type="entry name" value="THIOL_PROTEASE_CYS"/>
    <property type="match status" value="1"/>
</dbReference>
<dbReference type="InterPro" id="IPR038765">
    <property type="entry name" value="Papain-like_cys_pep_sf"/>
</dbReference>
<dbReference type="PANTHER" id="PTHR10183">
    <property type="entry name" value="CALPAIN"/>
    <property type="match status" value="1"/>
</dbReference>
<proteinExistence type="inferred from homology"/>
<dbReference type="PANTHER" id="PTHR10183:SF382">
    <property type="entry name" value="CALPAIN-15"/>
    <property type="match status" value="1"/>
</dbReference>
<evidence type="ECO:0000313" key="16">
    <source>
        <dbReference type="Proteomes" id="UP001461498"/>
    </source>
</evidence>
<evidence type="ECO:0000256" key="11">
    <source>
        <dbReference type="PROSITE-ProRule" id="PRU00239"/>
    </source>
</evidence>
<feature type="domain" description="Calpain catalytic" evidence="14">
    <location>
        <begin position="735"/>
        <end position="1038"/>
    </location>
</feature>
<accession>A0AAW1CJE4</accession>
<dbReference type="GO" id="GO:0006508">
    <property type="term" value="P:proteolysis"/>
    <property type="evidence" value="ECO:0007669"/>
    <property type="project" value="UniProtKB-KW"/>
</dbReference>
<evidence type="ECO:0000256" key="2">
    <source>
        <dbReference type="ARBA" id="ARBA00022553"/>
    </source>
</evidence>
<dbReference type="Gene3D" id="3.90.70.10">
    <property type="entry name" value="Cysteine proteinases"/>
    <property type="match status" value="1"/>
</dbReference>
<evidence type="ECO:0000259" key="14">
    <source>
        <dbReference type="PROSITE" id="PS50203"/>
    </source>
</evidence>
<keyword evidence="6 12" id="KW-0863">Zinc-finger</keyword>
<dbReference type="PROSITE" id="PS50203">
    <property type="entry name" value="CALPAIN_CAT"/>
    <property type="match status" value="1"/>
</dbReference>
<dbReference type="EMBL" id="JAPXFL010000013">
    <property type="protein sequence ID" value="KAK9497798.1"/>
    <property type="molecule type" value="Genomic_DNA"/>
</dbReference>
<keyword evidence="16" id="KW-1185">Reference proteome</keyword>
<dbReference type="Proteomes" id="UP001461498">
    <property type="component" value="Unassembled WGS sequence"/>
</dbReference>
<dbReference type="GO" id="GO:0004198">
    <property type="term" value="F:calcium-dependent cysteine-type endopeptidase activity"/>
    <property type="evidence" value="ECO:0007669"/>
    <property type="project" value="InterPro"/>
</dbReference>
<evidence type="ECO:0000256" key="8">
    <source>
        <dbReference type="ARBA" id="ARBA00022807"/>
    </source>
</evidence>
<feature type="domain" description="RanBP2-type" evidence="13">
    <location>
        <begin position="136"/>
        <end position="165"/>
    </location>
</feature>
<keyword evidence="5" id="KW-0677">Repeat</keyword>
<organism evidence="15 16">
    <name type="scientific">Rhynocoris fuscipes</name>
    <dbReference type="NCBI Taxonomy" id="488301"/>
    <lineage>
        <taxon>Eukaryota</taxon>
        <taxon>Metazoa</taxon>
        <taxon>Ecdysozoa</taxon>
        <taxon>Arthropoda</taxon>
        <taxon>Hexapoda</taxon>
        <taxon>Insecta</taxon>
        <taxon>Pterygota</taxon>
        <taxon>Neoptera</taxon>
        <taxon>Paraneoptera</taxon>
        <taxon>Hemiptera</taxon>
        <taxon>Heteroptera</taxon>
        <taxon>Panheteroptera</taxon>
        <taxon>Cimicomorpha</taxon>
        <taxon>Reduviidae</taxon>
        <taxon>Harpactorinae</taxon>
        <taxon>Harpactorini</taxon>
        <taxon>Rhynocoris</taxon>
    </lineage>
</organism>
<evidence type="ECO:0000256" key="4">
    <source>
        <dbReference type="ARBA" id="ARBA00022723"/>
    </source>
</evidence>
<keyword evidence="9" id="KW-0862">Zinc</keyword>
<evidence type="ECO:0000256" key="9">
    <source>
        <dbReference type="ARBA" id="ARBA00022833"/>
    </source>
</evidence>
<dbReference type="GO" id="GO:0008270">
    <property type="term" value="F:zinc ion binding"/>
    <property type="evidence" value="ECO:0007669"/>
    <property type="project" value="UniProtKB-KW"/>
</dbReference>
<evidence type="ECO:0000256" key="12">
    <source>
        <dbReference type="PROSITE-ProRule" id="PRU00322"/>
    </source>
</evidence>
<feature type="active site" evidence="10 11">
    <location>
        <position position="962"/>
    </location>
</feature>
<evidence type="ECO:0000259" key="13">
    <source>
        <dbReference type="PROSITE" id="PS50199"/>
    </source>
</evidence>
<keyword evidence="2" id="KW-0597">Phosphoprotein</keyword>
<evidence type="ECO:0000256" key="7">
    <source>
        <dbReference type="ARBA" id="ARBA00022801"/>
    </source>
</evidence>
<dbReference type="InterPro" id="IPR000169">
    <property type="entry name" value="Pept_cys_AS"/>
</dbReference>
<protein>
    <recommendedName>
        <fullName evidence="17">Calpain-D</fullName>
    </recommendedName>
</protein>
<dbReference type="CDD" id="cd00044">
    <property type="entry name" value="CysPc"/>
    <property type="match status" value="1"/>
</dbReference>
<dbReference type="PROSITE" id="PS01358">
    <property type="entry name" value="ZF_RANBP2_1"/>
    <property type="match status" value="6"/>
</dbReference>
<feature type="active site" evidence="10 11">
    <location>
        <position position="982"/>
    </location>
</feature>
<evidence type="ECO:0000256" key="1">
    <source>
        <dbReference type="ARBA" id="ARBA00007623"/>
    </source>
</evidence>
<dbReference type="GO" id="GO:0005737">
    <property type="term" value="C:cytoplasm"/>
    <property type="evidence" value="ECO:0007669"/>
    <property type="project" value="TreeGrafter"/>
</dbReference>
<comment type="caution">
    <text evidence="15">The sequence shown here is derived from an EMBL/GenBank/DDBJ whole genome shotgun (WGS) entry which is preliminary data.</text>
</comment>
<dbReference type="Pfam" id="PF00641">
    <property type="entry name" value="Zn_ribbon_RanBP"/>
    <property type="match status" value="4"/>
</dbReference>
<dbReference type="SUPFAM" id="SSF54001">
    <property type="entry name" value="Cysteine proteinases"/>
    <property type="match status" value="1"/>
</dbReference>
<dbReference type="SMART" id="SM00547">
    <property type="entry name" value="ZnF_RBZ"/>
    <property type="match status" value="7"/>
</dbReference>
<feature type="domain" description="RanBP2-type" evidence="13">
    <location>
        <begin position="511"/>
        <end position="541"/>
    </location>
</feature>
<name>A0AAW1CJE4_9HEMI</name>
<reference evidence="15 16" key="1">
    <citation type="submission" date="2022-12" db="EMBL/GenBank/DDBJ databases">
        <title>Chromosome-level genome assembly of true bugs.</title>
        <authorList>
            <person name="Ma L."/>
            <person name="Li H."/>
        </authorList>
    </citation>
    <scope>NUCLEOTIDE SEQUENCE [LARGE SCALE GENOMIC DNA]</scope>
    <source>
        <strain evidence="15">Lab_2022b</strain>
    </source>
</reference>
<gene>
    <name evidence="15" type="ORF">O3M35_003720</name>
</gene>
<dbReference type="SUPFAM" id="SSF90209">
    <property type="entry name" value="Ran binding protein zinc finger-like"/>
    <property type="match status" value="1"/>
</dbReference>
<dbReference type="SMART" id="SM00230">
    <property type="entry name" value="CysPc"/>
    <property type="match status" value="1"/>
</dbReference>
<dbReference type="InterPro" id="IPR001876">
    <property type="entry name" value="Znf_RanBP2"/>
</dbReference>
<dbReference type="Pfam" id="PF00648">
    <property type="entry name" value="Peptidase_C2"/>
    <property type="match status" value="1"/>
</dbReference>
<feature type="domain" description="RanBP2-type" evidence="13">
    <location>
        <begin position="1"/>
        <end position="35"/>
    </location>
</feature>
<keyword evidence="8 11" id="KW-0788">Thiol protease</keyword>
<sequence>MGSIASVLQWHCSICALINPTEKTNCMRCGHLRPNTNQHINDIDKCLDKTKADDKISNVFNVSDLNTKSIDSEETADESSLTLSYNELPNTCIQNSCRNISEYGGGGWCGSLPADSGGKKQLAFRIIQKSESVPSLIREWMCETCHFTNNSASERCAACSCEAASATAVSFSRNSNNNMASEQTAPPTIYFNDKHDIQEKDLSVGKLLDNDVVTKSPKRQSLSVYERVKSKVSRSLSNGSVVHKKYTQPRRPSSLLLHANDTSISNLVHVWSCARCTLYNSAESTRCEVCETPRKNTIPVSSPGHSLPRSSMVITVPDWDRTRSSDHLWVPPVYSRSHSQFLSNQVVKSEKKANVGCMPASDANIEDNSIVETSLNNMNVELISGKASDLSTPYSYLGITERREYPSMRTDETRSSAQGLANSSRDAVHVQHSVFCVKDNDLERMWTCIKCSYAYNPLISDNCDICWSVRSPPSLTEPSLITVTKDSVRYTHTIARKDQQSIVRPFKFPLDIDTDWTCRKCTLVNCGAAKACVVCGGSKLRSVSCSSDLTLRKGEFWTCWQCTLRNPLDVQLCQACKARSTVNQNQNTQTASRLRVVEVGKSNSAGAHTTRSPSPRHAKQKLIHAGGAIPKQKSGRSIRKSATVCESSSSEESRCWQCIHCTYENIGSACECEMCHSCRGAPLGILNTASNLVGTSTNSAKRESELVERLRQIEETDALDKWNTIIKYCTQNNEPFVDDSFPPAPKSLYYNSHDVKDNRVVQWLRPHQIHADSEPVLNWAVFRTPLPSDISQGVLGNCWLLSALAVLAEREELVRKVMVTREYCREGAYQVRLCKDGRWTTVLVDDLLPCDRRGHLVYSQAKRAQLWVPLIEKAVAKIHGCYEALVSGRAIEGLATLTGAPCESVPLQPSSLPSEDELDKDLIWAQLLSSRLAKYLMGASCGGGNMKVDEDDYQAKGLRPRHAYSVLDVRDLNGLRLVRLRNPWGHYSWRGDWSDDSPIWTPQLRELLMPHGASDGVFWISFEDVLKYFDCIDICKVRSAGWNEVRLQGTLPPLSSVDHISCVLLTVLEPTEAEFSLFQEGQRNSEKSQRSQLDLCVVVFRTRSAAIPSIGRLVEHSKRQVRGFVGCHKMLESDLYIVVCLAFNHWHTGIEDAANFPEYVLAIHSSKRLLVEQISPAAYILADAIISLTLAKGQRHEGREGMTAFYLTKGWAGLVVMVENRHENKWIHVKCDCQESYNVVSTRGELRTVDSVPPLHRQVIIVLTQLEGSCGFSIAHRLTHRLANSSDLHDWGQGSCHSPPIDQQVDGLHSPRLIT</sequence>
<evidence type="ECO:0000256" key="3">
    <source>
        <dbReference type="ARBA" id="ARBA00022670"/>
    </source>
</evidence>
<evidence type="ECO:0000256" key="10">
    <source>
        <dbReference type="PIRSR" id="PIRSR622684-1"/>
    </source>
</evidence>
<dbReference type="FunFam" id="3.90.70.10:FF:000010">
    <property type="entry name" value="Calpain 15"/>
    <property type="match status" value="1"/>
</dbReference>
<feature type="active site" evidence="10 11">
    <location>
        <position position="798"/>
    </location>
</feature>
<keyword evidence="4" id="KW-0479">Metal-binding</keyword>
<dbReference type="InterPro" id="IPR036443">
    <property type="entry name" value="Znf_RanBP2_sf"/>
</dbReference>
<comment type="similarity">
    <text evidence="1">Belongs to the peptidase C2 family.</text>
</comment>
<dbReference type="InterPro" id="IPR001300">
    <property type="entry name" value="Peptidase_C2_calpain_cat"/>
</dbReference>
<evidence type="ECO:0000256" key="6">
    <source>
        <dbReference type="ARBA" id="ARBA00022771"/>
    </source>
</evidence>
<dbReference type="Gene3D" id="4.10.1060.10">
    <property type="entry name" value="Zinc finger, RanBP2-type"/>
    <property type="match status" value="1"/>
</dbReference>
<keyword evidence="7 11" id="KW-0378">Hydrolase</keyword>
<dbReference type="PRINTS" id="PR00704">
    <property type="entry name" value="CALPAIN"/>
</dbReference>
<dbReference type="InterPro" id="IPR022684">
    <property type="entry name" value="Calpain_cysteine_protease"/>
</dbReference>
<evidence type="ECO:0000256" key="5">
    <source>
        <dbReference type="ARBA" id="ARBA00022737"/>
    </source>
</evidence>
<keyword evidence="3 11" id="KW-0645">Protease</keyword>